<evidence type="ECO:0000256" key="4">
    <source>
        <dbReference type="SAM" id="MobiDB-lite"/>
    </source>
</evidence>
<comment type="subcellular location">
    <subcellularLocation>
        <location evidence="2">Gas vesicle</location>
    </subcellularLocation>
</comment>
<dbReference type="PANTHER" id="PTHR35344:SF4">
    <property type="entry name" value="GAS VESICLE PROTEIN A1"/>
    <property type="match status" value="1"/>
</dbReference>
<feature type="compositionally biased region" description="Basic and acidic residues" evidence="4">
    <location>
        <begin position="170"/>
        <end position="241"/>
    </location>
</feature>
<dbReference type="InterPro" id="IPR050530">
    <property type="entry name" value="GvpA"/>
</dbReference>
<dbReference type="RefSeq" id="WP_235018041.1">
    <property type="nucleotide sequence ID" value="NZ_FNVO01000010.1"/>
</dbReference>
<dbReference type="InterPro" id="IPR000638">
    <property type="entry name" value="Gas-vesicle_GvpA-like"/>
</dbReference>
<proteinExistence type="inferred from homology"/>
<dbReference type="EMBL" id="FNVO01000010">
    <property type="protein sequence ID" value="SEG72893.1"/>
    <property type="molecule type" value="Genomic_DNA"/>
</dbReference>
<evidence type="ECO:0000313" key="5">
    <source>
        <dbReference type="EMBL" id="SEG72893.1"/>
    </source>
</evidence>
<evidence type="ECO:0000256" key="2">
    <source>
        <dbReference type="ARBA" id="ARBA00035108"/>
    </source>
</evidence>
<keyword evidence="1" id="KW-0304">Gas vesicle</keyword>
<keyword evidence="6" id="KW-1185">Reference proteome</keyword>
<protein>
    <submittedName>
        <fullName evidence="5">Gas vesicle protein</fullName>
    </submittedName>
</protein>
<comment type="similarity">
    <text evidence="3">Belongs to the gas vesicle GvpA family.</text>
</comment>
<dbReference type="Pfam" id="PF00741">
    <property type="entry name" value="Gas_vesicle"/>
    <property type="match status" value="1"/>
</dbReference>
<dbReference type="GO" id="GO:0005198">
    <property type="term" value="F:structural molecule activity"/>
    <property type="evidence" value="ECO:0007669"/>
    <property type="project" value="InterPro"/>
</dbReference>
<dbReference type="GO" id="GO:0012506">
    <property type="term" value="C:vesicle membrane"/>
    <property type="evidence" value="ECO:0007669"/>
    <property type="project" value="InterPro"/>
</dbReference>
<accession>A0A1H6CJE7</accession>
<feature type="compositionally biased region" description="Basic and acidic residues" evidence="4">
    <location>
        <begin position="114"/>
        <end position="130"/>
    </location>
</feature>
<dbReference type="AlphaFoldDB" id="A0A1H6CJE7"/>
<organism evidence="5 6">
    <name type="scientific">Thermomonospora echinospora</name>
    <dbReference type="NCBI Taxonomy" id="1992"/>
    <lineage>
        <taxon>Bacteria</taxon>
        <taxon>Bacillati</taxon>
        <taxon>Actinomycetota</taxon>
        <taxon>Actinomycetes</taxon>
        <taxon>Streptosporangiales</taxon>
        <taxon>Thermomonosporaceae</taxon>
        <taxon>Thermomonospora</taxon>
    </lineage>
</organism>
<dbReference type="GO" id="GO:0031411">
    <property type="term" value="C:gas vesicle"/>
    <property type="evidence" value="ECO:0007669"/>
    <property type="project" value="UniProtKB-SubCell"/>
</dbReference>
<feature type="region of interest" description="Disordered" evidence="4">
    <location>
        <begin position="110"/>
        <end position="241"/>
    </location>
</feature>
<evidence type="ECO:0000256" key="1">
    <source>
        <dbReference type="ARBA" id="ARBA00022987"/>
    </source>
</evidence>
<dbReference type="InterPro" id="IPR018493">
    <property type="entry name" value="GvpA-like_CS"/>
</dbReference>
<sequence length="241" mass="28183">MRGRPSQGSVVPSSSYYGGGVSHREPANLGDILERVLDKGIVIAGDIRVNLLDIELLTIKLRLLIVSVETAKELGIDWWEHDPWLSGKQRSLEEENRRLRRRLAAVEDGEREDLELRPPRRQPAEERGIESEDYLAESEDRRARSRPYRTEPEDPRARSEDYWADPEDYWAERERRRAGPETRRAGAQDYRDGPENYQPRSRDRRAEQEDYRAEPQGRRGGARDDWAEQEGYRSRSEGRRD</sequence>
<feature type="compositionally biased region" description="Basic and acidic residues" evidence="4">
    <location>
        <begin position="138"/>
        <end position="161"/>
    </location>
</feature>
<dbReference type="PANTHER" id="PTHR35344">
    <property type="entry name" value="GAS VESICLE STRUCTURAL PROTEIN 2-RELATED"/>
    <property type="match status" value="1"/>
</dbReference>
<evidence type="ECO:0000313" key="6">
    <source>
        <dbReference type="Proteomes" id="UP000236723"/>
    </source>
</evidence>
<name>A0A1H6CJE7_9ACTN</name>
<gene>
    <name evidence="5" type="ORF">SAMN04489712_11047</name>
</gene>
<dbReference type="Proteomes" id="UP000236723">
    <property type="component" value="Unassembled WGS sequence"/>
</dbReference>
<evidence type="ECO:0000256" key="3">
    <source>
        <dbReference type="ARBA" id="ARBA00035646"/>
    </source>
</evidence>
<dbReference type="PROSITE" id="PS00234">
    <property type="entry name" value="GAS_VESICLE_A_1"/>
    <property type="match status" value="1"/>
</dbReference>
<reference evidence="6" key="1">
    <citation type="submission" date="2016-10" db="EMBL/GenBank/DDBJ databases">
        <authorList>
            <person name="Varghese N."/>
            <person name="Submissions S."/>
        </authorList>
    </citation>
    <scope>NUCLEOTIDE SEQUENCE [LARGE SCALE GENOMIC DNA]</scope>
    <source>
        <strain evidence="6">DSM 43163</strain>
    </source>
</reference>